<keyword evidence="2" id="KW-0472">Membrane</keyword>
<feature type="region of interest" description="Disordered" evidence="1">
    <location>
        <begin position="181"/>
        <end position="208"/>
    </location>
</feature>
<reference evidence="3 4" key="1">
    <citation type="journal article" date="2019" name="Microbiol. Resour. Announc.">
        <title>Draft Genome Sequence of the Most Traditional epsilon-Poly-l-Lysine Producer, Streptomyces albulus NBRC14147.</title>
        <authorList>
            <person name="Yamanaka K."/>
            <person name="Hamano Y."/>
        </authorList>
    </citation>
    <scope>NUCLEOTIDE SEQUENCE [LARGE SCALE GENOMIC DNA]</scope>
    <source>
        <strain evidence="3 4">NBRC 14147</strain>
    </source>
</reference>
<dbReference type="AlphaFoldDB" id="A0A401QZI2"/>
<dbReference type="RefSeq" id="WP_020929736.1">
    <property type="nucleotide sequence ID" value="NZ_BHXC01000006.1"/>
</dbReference>
<keyword evidence="2" id="KW-0812">Transmembrane</keyword>
<gene>
    <name evidence="3" type="ORF">SALB_03494</name>
</gene>
<protein>
    <submittedName>
        <fullName evidence="3">Membrane protein</fullName>
    </submittedName>
</protein>
<dbReference type="Proteomes" id="UP000288351">
    <property type="component" value="Unassembled WGS sequence"/>
</dbReference>
<evidence type="ECO:0000313" key="3">
    <source>
        <dbReference type="EMBL" id="GCB90786.1"/>
    </source>
</evidence>
<organism evidence="3 4">
    <name type="scientific">Streptomyces noursei</name>
    <name type="common">Streptomyces albulus</name>
    <dbReference type="NCBI Taxonomy" id="1971"/>
    <lineage>
        <taxon>Bacteria</taxon>
        <taxon>Bacillati</taxon>
        <taxon>Actinomycetota</taxon>
        <taxon>Actinomycetes</taxon>
        <taxon>Kitasatosporales</taxon>
        <taxon>Streptomycetaceae</taxon>
        <taxon>Streptomyces</taxon>
    </lineage>
</organism>
<comment type="caution">
    <text evidence="3">The sequence shown here is derived from an EMBL/GenBank/DDBJ whole genome shotgun (WGS) entry which is preliminary data.</text>
</comment>
<evidence type="ECO:0000256" key="1">
    <source>
        <dbReference type="SAM" id="MobiDB-lite"/>
    </source>
</evidence>
<accession>A0A401QZI2</accession>
<evidence type="ECO:0000256" key="2">
    <source>
        <dbReference type="SAM" id="Phobius"/>
    </source>
</evidence>
<feature type="transmembrane region" description="Helical" evidence="2">
    <location>
        <begin position="27"/>
        <end position="47"/>
    </location>
</feature>
<evidence type="ECO:0000313" key="4">
    <source>
        <dbReference type="Proteomes" id="UP000288351"/>
    </source>
</evidence>
<keyword evidence="2" id="KW-1133">Transmembrane helix</keyword>
<name>A0A401QZI2_STRNR</name>
<proteinExistence type="predicted"/>
<dbReference type="EMBL" id="BHXC01000006">
    <property type="protein sequence ID" value="GCB90786.1"/>
    <property type="molecule type" value="Genomic_DNA"/>
</dbReference>
<sequence length="497" mass="50555">MSTEETPETQDTPQATRPERRGRRTPLVIASVAGAVLAVGGGAAYWASSASDGAGQAGAADGGPPPLALDSASIAVGEPAPHHDQYRVVGKLPDGPRSAPVYRPTGGIDQSAVARLAKALDVAGSVRSDGNWWAVGTPGPDGRGTTLRVAKTGAGNWVFSRFGSGDGTKCPLTDGRSGCPSYRGGTDGADGGSGAGGDAGSGPASEATARQAVRPVLAALGQPDARLDTHQTFAAVRVVTADPVIGGLPTFGWQSRLQVGSDGQLVSGSGEWANPVKGAEYPVRDARTTLTDLNGDDGRTMRPLAHCPSVPTFQHKDGKAPQGGGIAPCEPSPNGKPAVSEVTGAVFGLATRYSHGGQVLVPSWLYTVRTPGAAGTPGTTSTIAGTAVDPKFLRGSEPAGPKPSEPGTTAMTLSGYQVADDGRTLTVHFWGGVCSTYEASVQESGGTVRVTVTGKDKRPHQICVKIAKDFSKTVTLEKPLDGRKVVDATSGKTVAPR</sequence>
<feature type="compositionally biased region" description="Gly residues" evidence="1">
    <location>
        <begin position="185"/>
        <end position="200"/>
    </location>
</feature>
<feature type="region of interest" description="Disordered" evidence="1">
    <location>
        <begin position="1"/>
        <end position="26"/>
    </location>
</feature>